<evidence type="ECO:0000313" key="7">
    <source>
        <dbReference type="Ensembl" id="ENSSFAP00005035161.1"/>
    </source>
</evidence>
<keyword evidence="8" id="KW-1185">Reference proteome</keyword>
<dbReference type="SMART" id="SM00181">
    <property type="entry name" value="EGF"/>
    <property type="match status" value="2"/>
</dbReference>
<name>A0A672I0J8_SALFA</name>
<keyword evidence="2" id="KW-0677">Repeat</keyword>
<reference evidence="7" key="2">
    <citation type="submission" date="2025-08" db="UniProtKB">
        <authorList>
            <consortium name="Ensembl"/>
        </authorList>
    </citation>
    <scope>IDENTIFICATION</scope>
</reference>
<reference evidence="7" key="3">
    <citation type="submission" date="2025-09" db="UniProtKB">
        <authorList>
            <consortium name="Ensembl"/>
        </authorList>
    </citation>
    <scope>IDENTIFICATION</scope>
</reference>
<dbReference type="Gene3D" id="2.10.25.10">
    <property type="entry name" value="Laminin"/>
    <property type="match status" value="2"/>
</dbReference>
<evidence type="ECO:0000256" key="4">
    <source>
        <dbReference type="PROSITE-ProRule" id="PRU00076"/>
    </source>
</evidence>
<dbReference type="InterPro" id="IPR049883">
    <property type="entry name" value="NOTCH1_EGF-like"/>
</dbReference>
<dbReference type="GO" id="GO:0005509">
    <property type="term" value="F:calcium ion binding"/>
    <property type="evidence" value="ECO:0007669"/>
    <property type="project" value="InterPro"/>
</dbReference>
<dbReference type="Pfam" id="PF07645">
    <property type="entry name" value="EGF_CA"/>
    <property type="match status" value="1"/>
</dbReference>
<dbReference type="InterPro" id="IPR000742">
    <property type="entry name" value="EGF"/>
</dbReference>
<dbReference type="PROSITE" id="PS01186">
    <property type="entry name" value="EGF_2"/>
    <property type="match status" value="1"/>
</dbReference>
<dbReference type="SMART" id="SM00179">
    <property type="entry name" value="EGF_CA"/>
    <property type="match status" value="2"/>
</dbReference>
<dbReference type="FunFam" id="2.10.25.10:FF:000010">
    <property type="entry name" value="Pro-epidermal growth factor"/>
    <property type="match status" value="1"/>
</dbReference>
<proteinExistence type="predicted"/>
<dbReference type="SUPFAM" id="SSF57196">
    <property type="entry name" value="EGF/Laminin"/>
    <property type="match status" value="2"/>
</dbReference>
<dbReference type="PROSITE" id="PS50026">
    <property type="entry name" value="EGF_3"/>
    <property type="match status" value="1"/>
</dbReference>
<dbReference type="PROSITE" id="PS01187">
    <property type="entry name" value="EGF_CA"/>
    <property type="match status" value="1"/>
</dbReference>
<dbReference type="PROSITE" id="PS00010">
    <property type="entry name" value="ASX_HYDROXYL"/>
    <property type="match status" value="1"/>
</dbReference>
<evidence type="ECO:0000256" key="3">
    <source>
        <dbReference type="ARBA" id="ARBA00023157"/>
    </source>
</evidence>
<keyword evidence="3" id="KW-1015">Disulfide bond</keyword>
<sequence length="281" mass="30249">VSLCCAAHSFPACVDVCAASPCEQQCTDNFGRVVCTCYPGYRFDRDRHRSHKSPYCLDIDECEASGGSLCDHECVNTAGSFTCRCHSGYILAPDQRSCISFPINTMENFSFAGTCSFTCQDFTNMKHSLLQLKLRLGDTHPDNSCLSGLPGPPGAPGVAGQPGKKGESGEADMGPMGPEPDLKHIKRGRRGPVGPPGAPGRDGLKVNIGTSFLHFYSIYGPPGSFDFLLLMMADIRNDIIELQEKVFGERRGISLDSPPHSSGEADFVEWGSGQGDLMLNT</sequence>
<dbReference type="InterPro" id="IPR000152">
    <property type="entry name" value="EGF-type_Asp/Asn_hydroxyl_site"/>
</dbReference>
<reference evidence="7" key="1">
    <citation type="submission" date="2019-06" db="EMBL/GenBank/DDBJ databases">
        <authorList>
            <consortium name="Wellcome Sanger Institute Data Sharing"/>
        </authorList>
    </citation>
    <scope>NUCLEOTIDE SEQUENCE [LARGE SCALE GENOMIC DNA]</scope>
</reference>
<keyword evidence="1 4" id="KW-0245">EGF-like domain</keyword>
<feature type="region of interest" description="Disordered" evidence="5">
    <location>
        <begin position="143"/>
        <end position="202"/>
    </location>
</feature>
<evidence type="ECO:0000313" key="8">
    <source>
        <dbReference type="Proteomes" id="UP000472267"/>
    </source>
</evidence>
<feature type="region of interest" description="Disordered" evidence="5">
    <location>
        <begin position="253"/>
        <end position="272"/>
    </location>
</feature>
<dbReference type="PANTHER" id="PTHR24034:SF175">
    <property type="entry name" value="COLLAGEN AND CALCIUM-BINDING EGF DOMAIN-CONTAINING PROTEIN 1"/>
    <property type="match status" value="1"/>
</dbReference>
<protein>
    <recommendedName>
        <fullName evidence="6">EGF-like domain-containing protein</fullName>
    </recommendedName>
</protein>
<evidence type="ECO:0000256" key="2">
    <source>
        <dbReference type="ARBA" id="ARBA00022737"/>
    </source>
</evidence>
<evidence type="ECO:0000256" key="1">
    <source>
        <dbReference type="ARBA" id="ARBA00022536"/>
    </source>
</evidence>
<evidence type="ECO:0000256" key="5">
    <source>
        <dbReference type="SAM" id="MobiDB-lite"/>
    </source>
</evidence>
<feature type="domain" description="EGF-like" evidence="6">
    <location>
        <begin position="58"/>
        <end position="99"/>
    </location>
</feature>
<dbReference type="InterPro" id="IPR050751">
    <property type="entry name" value="ECM_structural_protein"/>
</dbReference>
<comment type="caution">
    <text evidence="4">Lacks conserved residue(s) required for the propagation of feature annotation.</text>
</comment>
<organism evidence="7 8">
    <name type="scientific">Salarias fasciatus</name>
    <name type="common">Jewelled blenny</name>
    <name type="synonym">Blennius fasciatus</name>
    <dbReference type="NCBI Taxonomy" id="181472"/>
    <lineage>
        <taxon>Eukaryota</taxon>
        <taxon>Metazoa</taxon>
        <taxon>Chordata</taxon>
        <taxon>Craniata</taxon>
        <taxon>Vertebrata</taxon>
        <taxon>Euteleostomi</taxon>
        <taxon>Actinopterygii</taxon>
        <taxon>Neopterygii</taxon>
        <taxon>Teleostei</taxon>
        <taxon>Neoteleostei</taxon>
        <taxon>Acanthomorphata</taxon>
        <taxon>Ovalentaria</taxon>
        <taxon>Blenniimorphae</taxon>
        <taxon>Blenniiformes</taxon>
        <taxon>Blennioidei</taxon>
        <taxon>Blenniidae</taxon>
        <taxon>Salariinae</taxon>
        <taxon>Salarias</taxon>
    </lineage>
</organism>
<dbReference type="InterPro" id="IPR018097">
    <property type="entry name" value="EGF_Ca-bd_CS"/>
</dbReference>
<evidence type="ECO:0000259" key="6">
    <source>
        <dbReference type="PROSITE" id="PS50026"/>
    </source>
</evidence>
<dbReference type="Ensembl" id="ENSSFAT00005036491.1">
    <property type="protein sequence ID" value="ENSSFAP00005035161.1"/>
    <property type="gene ID" value="ENSSFAG00005017836.1"/>
</dbReference>
<dbReference type="AlphaFoldDB" id="A0A672I0J8"/>
<dbReference type="InterPro" id="IPR001881">
    <property type="entry name" value="EGF-like_Ca-bd_dom"/>
</dbReference>
<dbReference type="PANTHER" id="PTHR24034">
    <property type="entry name" value="EGF-LIKE DOMAIN-CONTAINING PROTEIN"/>
    <property type="match status" value="1"/>
</dbReference>
<dbReference type="Proteomes" id="UP000472267">
    <property type="component" value="Chromosome 1"/>
</dbReference>
<accession>A0A672I0J8</accession>